<proteinExistence type="predicted"/>
<dbReference type="Proteomes" id="UP000279307">
    <property type="component" value="Chromosome 4"/>
</dbReference>
<comment type="caution">
    <text evidence="1">The sequence shown here is derived from an EMBL/GenBank/DDBJ whole genome shotgun (WGS) entry which is preliminary data.</text>
</comment>
<evidence type="ECO:0000313" key="1">
    <source>
        <dbReference type="EMBL" id="RLU23811.1"/>
    </source>
</evidence>
<accession>A0A3L8DTV7</accession>
<reference evidence="1" key="2">
    <citation type="submission" date="2018-07" db="EMBL/GenBank/DDBJ databases">
        <authorList>
            <person name="Mckenzie S.K."/>
            <person name="Kronauer D.J.C."/>
        </authorList>
    </citation>
    <scope>NUCLEOTIDE SEQUENCE</scope>
    <source>
        <strain evidence="1">Clonal line C1</strain>
    </source>
</reference>
<gene>
    <name evidence="1" type="ORF">DMN91_004019</name>
</gene>
<protein>
    <submittedName>
        <fullName evidence="1">Uncharacterized protein</fullName>
    </submittedName>
</protein>
<dbReference type="AlphaFoldDB" id="A0A3L8DTV7"/>
<reference evidence="1" key="1">
    <citation type="journal article" date="2018" name="Genome Res.">
        <title>The genomic architecture and molecular evolution of ant odorant receptors.</title>
        <authorList>
            <person name="McKenzie S.K."/>
            <person name="Kronauer D.J.C."/>
        </authorList>
    </citation>
    <scope>NUCLEOTIDE SEQUENCE [LARGE SCALE GENOMIC DNA]</scope>
    <source>
        <strain evidence="1">Clonal line C1</strain>
    </source>
</reference>
<name>A0A3L8DTV7_OOCBI</name>
<sequence length="247" mass="27627">MVDCMIYTTARQQRCGKSERDATTLSPFFAVDRTESRPPALVPAVHRDYSHAPVAIPEFASESSPTHGTNSANFGWLTRRAYAATTKDSRARQVRFAVANLLRVSFSNIPIVHMRRNAPRPVDAGTSGLPSDREMRLAARYGERKSSACSSNEPATLSLRRVSLEAASHFVEIVFEFLDVVKSDRSSDADRPRGRGWSSVDPLAALQVQAKGHNWKAGLRKIFQHALKKTRMVTHLFYDVLRIDYPI</sequence>
<organism evidence="1">
    <name type="scientific">Ooceraea biroi</name>
    <name type="common">Clonal raider ant</name>
    <name type="synonym">Cerapachys biroi</name>
    <dbReference type="NCBI Taxonomy" id="2015173"/>
    <lineage>
        <taxon>Eukaryota</taxon>
        <taxon>Metazoa</taxon>
        <taxon>Ecdysozoa</taxon>
        <taxon>Arthropoda</taxon>
        <taxon>Hexapoda</taxon>
        <taxon>Insecta</taxon>
        <taxon>Pterygota</taxon>
        <taxon>Neoptera</taxon>
        <taxon>Endopterygota</taxon>
        <taxon>Hymenoptera</taxon>
        <taxon>Apocrita</taxon>
        <taxon>Aculeata</taxon>
        <taxon>Formicoidea</taxon>
        <taxon>Formicidae</taxon>
        <taxon>Dorylinae</taxon>
        <taxon>Ooceraea</taxon>
    </lineage>
</organism>
<dbReference type="EMBL" id="QOIP01000004">
    <property type="protein sequence ID" value="RLU23811.1"/>
    <property type="molecule type" value="Genomic_DNA"/>
</dbReference>